<name>A0ABV5J079_9BACT</name>
<dbReference type="Proteomes" id="UP001589654">
    <property type="component" value="Unassembled WGS sequence"/>
</dbReference>
<evidence type="ECO:0000313" key="1">
    <source>
        <dbReference type="EMBL" id="MFB9210231.1"/>
    </source>
</evidence>
<accession>A0ABV5J079</accession>
<protein>
    <recommendedName>
        <fullName evidence="3">ParB/Sulfiredoxin domain-containing protein</fullName>
    </recommendedName>
</protein>
<evidence type="ECO:0000313" key="2">
    <source>
        <dbReference type="Proteomes" id="UP001589654"/>
    </source>
</evidence>
<proteinExistence type="predicted"/>
<organism evidence="1 2">
    <name type="scientific">Echinicola jeungdonensis</name>
    <dbReference type="NCBI Taxonomy" id="709343"/>
    <lineage>
        <taxon>Bacteria</taxon>
        <taxon>Pseudomonadati</taxon>
        <taxon>Bacteroidota</taxon>
        <taxon>Cytophagia</taxon>
        <taxon>Cytophagales</taxon>
        <taxon>Cyclobacteriaceae</taxon>
        <taxon>Echinicola</taxon>
    </lineage>
</organism>
<gene>
    <name evidence="1" type="ORF">ACFFUR_00290</name>
</gene>
<reference evidence="1 2" key="1">
    <citation type="submission" date="2024-09" db="EMBL/GenBank/DDBJ databases">
        <authorList>
            <person name="Sun Q."/>
            <person name="Mori K."/>
        </authorList>
    </citation>
    <scope>NUCLEOTIDE SEQUENCE [LARGE SCALE GENOMIC DNA]</scope>
    <source>
        <strain evidence="1 2">CECT 7682</strain>
    </source>
</reference>
<evidence type="ECO:0008006" key="3">
    <source>
        <dbReference type="Google" id="ProtNLM"/>
    </source>
</evidence>
<dbReference type="EMBL" id="JBHMEW010000005">
    <property type="protein sequence ID" value="MFB9210231.1"/>
    <property type="molecule type" value="Genomic_DNA"/>
</dbReference>
<sequence length="256" mass="30104">MISLRTSLVYTKWILIHFPYTLLYQLACLFNLPLKTKVAWLPPPLSPPVFWASIDQVKLHASLPYPPPGRWCHKDDWDINMIHPLPSIFEKVPKKANKRDVHQTIRKMFIKKKKFRKTPQYKNMVYRVKEGKINPQGCKTIEEVDNYFRQLKKAFKSMENHGYLTQEQLGKPSVEEIRLHITRNGELCLGTGGNHRIRMAEILGIKYIPFLLRGIHQEWVMKLSRELSLPPNQAISHWLNQKFQKTPPQPIKHSII</sequence>
<keyword evidence="2" id="KW-1185">Reference proteome</keyword>
<comment type="caution">
    <text evidence="1">The sequence shown here is derived from an EMBL/GenBank/DDBJ whole genome shotgun (WGS) entry which is preliminary data.</text>
</comment>